<name>A0A7I8I827_SPIIN</name>
<feature type="region of interest" description="Disordered" evidence="1">
    <location>
        <begin position="212"/>
        <end position="256"/>
    </location>
</feature>
<dbReference type="EMBL" id="CACRZD030000001">
    <property type="protein sequence ID" value="CAA6653553.1"/>
    <property type="molecule type" value="Genomic_DNA"/>
</dbReference>
<feature type="compositionally biased region" description="Basic residues" evidence="1">
    <location>
        <begin position="147"/>
        <end position="162"/>
    </location>
</feature>
<dbReference type="PANTHER" id="PTHR31928:SF13">
    <property type="entry name" value="OS07G0588300 PROTEIN"/>
    <property type="match status" value="1"/>
</dbReference>
<dbReference type="InterPro" id="IPR048297">
    <property type="entry name" value="DUF936_dom_pln"/>
</dbReference>
<sequence>MAVSLSPGVLVKLLQEKESSDDESAPWRSNSDESHTDRPAALLQPLPRPGFYLKVSDSSHAIYAALPQEQDDLILSNELQLGQFIHVRSLERASPVPVLRGVRPLPGRHPCLGNPSDLVSASTNAESAASRPAAVLSLGGSPPSLGARKKPRSVIASKRRKDWGRNGMKENKPSRSMPTSPEKGLSRRYTIDATSSEILRELAKVSVTCVHEESDDSDSSRSSASFSVSRPRTLRRSWDPSTRIKDHRRAPPPIPRNQISAAKALEETYFLIGEGSVLPASLPSNLMKLGKEVLRHRDQTILTAVEALQEATASERLIRCLKTRDLMDQGGNDIGQRPAASAAKSHADSETAARIWSAFARSKQRLNCDLWLKGAGSLAAADLAGSLQAECNRWFLNYIDKFLDGILSETTAITSENQIASLLLQIKKVDEWLETMACREPFPLRESSRETPTESEKSEACQRVRKKIYSILLKHVDRAASALESSISATDEESESEGQE</sequence>
<dbReference type="Pfam" id="PF21647">
    <property type="entry name" value="DUF6857"/>
    <property type="match status" value="2"/>
</dbReference>
<evidence type="ECO:0000259" key="3">
    <source>
        <dbReference type="Pfam" id="PF21647"/>
    </source>
</evidence>
<dbReference type="Pfam" id="PF06075">
    <property type="entry name" value="DUF936"/>
    <property type="match status" value="1"/>
</dbReference>
<dbReference type="EMBL" id="LR743588">
    <property type="protein sequence ID" value="CAA2613738.1"/>
    <property type="molecule type" value="Genomic_DNA"/>
</dbReference>
<dbReference type="AlphaFoldDB" id="A0A7I8I827"/>
<feature type="region of interest" description="Disordered" evidence="1">
    <location>
        <begin position="15"/>
        <end position="43"/>
    </location>
</feature>
<proteinExistence type="predicted"/>
<gene>
    <name evidence="4" type="ORF">SI7747_01000143</name>
</gene>
<feature type="domain" description="DUF6857" evidence="3">
    <location>
        <begin position="360"/>
        <end position="483"/>
    </location>
</feature>
<dbReference type="InterPro" id="IPR049172">
    <property type="entry name" value="DUF6857_pln"/>
</dbReference>
<dbReference type="PANTHER" id="PTHR31928">
    <property type="entry name" value="EXPRESSED PROTEIN"/>
    <property type="match status" value="1"/>
</dbReference>
<protein>
    <submittedName>
        <fullName evidence="4">Uncharacterized protein</fullName>
    </submittedName>
</protein>
<accession>A0A7I8I827</accession>
<feature type="compositionally biased region" description="Basic and acidic residues" evidence="1">
    <location>
        <begin position="163"/>
        <end position="173"/>
    </location>
</feature>
<dbReference type="InterPro" id="IPR010341">
    <property type="entry name" value="DUF936_pln"/>
</dbReference>
<dbReference type="Proteomes" id="UP001189122">
    <property type="component" value="Unassembled WGS sequence"/>
</dbReference>
<feature type="domain" description="DUF936" evidence="2">
    <location>
        <begin position="5"/>
        <end position="119"/>
    </location>
</feature>
<keyword evidence="5" id="KW-1185">Reference proteome</keyword>
<feature type="region of interest" description="Disordered" evidence="1">
    <location>
        <begin position="133"/>
        <end position="188"/>
    </location>
</feature>
<reference evidence="4 5" key="1">
    <citation type="submission" date="2019-12" db="EMBL/GenBank/DDBJ databases">
        <authorList>
            <person name="Scholz U."/>
            <person name="Mascher M."/>
            <person name="Fiebig A."/>
        </authorList>
    </citation>
    <scope>NUCLEOTIDE SEQUENCE</scope>
</reference>
<organism evidence="4">
    <name type="scientific">Spirodela intermedia</name>
    <name type="common">Intermediate duckweed</name>
    <dbReference type="NCBI Taxonomy" id="51605"/>
    <lineage>
        <taxon>Eukaryota</taxon>
        <taxon>Viridiplantae</taxon>
        <taxon>Streptophyta</taxon>
        <taxon>Embryophyta</taxon>
        <taxon>Tracheophyta</taxon>
        <taxon>Spermatophyta</taxon>
        <taxon>Magnoliopsida</taxon>
        <taxon>Liliopsida</taxon>
        <taxon>Araceae</taxon>
        <taxon>Lemnoideae</taxon>
        <taxon>Spirodela</taxon>
    </lineage>
</organism>
<evidence type="ECO:0000313" key="4">
    <source>
        <dbReference type="EMBL" id="CAA2613738.1"/>
    </source>
</evidence>
<feature type="domain" description="DUF6857" evidence="3">
    <location>
        <begin position="274"/>
        <end position="323"/>
    </location>
</feature>
<feature type="compositionally biased region" description="Low complexity" evidence="1">
    <location>
        <begin position="220"/>
        <end position="231"/>
    </location>
</feature>
<evidence type="ECO:0000256" key="1">
    <source>
        <dbReference type="SAM" id="MobiDB-lite"/>
    </source>
</evidence>
<evidence type="ECO:0000259" key="2">
    <source>
        <dbReference type="Pfam" id="PF06075"/>
    </source>
</evidence>
<evidence type="ECO:0000313" key="5">
    <source>
        <dbReference type="Proteomes" id="UP001189122"/>
    </source>
</evidence>